<evidence type="ECO:0000313" key="4">
    <source>
        <dbReference type="Proteomes" id="UP000027318"/>
    </source>
</evidence>
<dbReference type="EMBL" id="JMSZ01000006">
    <property type="protein sequence ID" value="KDE41305.1"/>
    <property type="molecule type" value="Genomic_DNA"/>
</dbReference>
<dbReference type="SMART" id="SM00487">
    <property type="entry name" value="DEXDc"/>
    <property type="match status" value="1"/>
</dbReference>
<evidence type="ECO:0000259" key="2">
    <source>
        <dbReference type="PROSITE" id="PS51194"/>
    </source>
</evidence>
<dbReference type="SMART" id="SM00490">
    <property type="entry name" value="HELICc"/>
    <property type="match status" value="1"/>
</dbReference>
<name>A0A063Y860_9GAMM</name>
<dbReference type="Gene3D" id="3.40.50.300">
    <property type="entry name" value="P-loop containing nucleotide triphosphate hydrolases"/>
    <property type="match status" value="2"/>
</dbReference>
<dbReference type="RefSeq" id="WP_036542714.1">
    <property type="nucleotide sequence ID" value="NZ_JMSZ01000006.1"/>
</dbReference>
<dbReference type="SUPFAM" id="SSF57829">
    <property type="entry name" value="Zn-binding ribosomal proteins"/>
    <property type="match status" value="1"/>
</dbReference>
<dbReference type="PROSITE" id="PS51192">
    <property type="entry name" value="HELICASE_ATP_BIND_1"/>
    <property type="match status" value="1"/>
</dbReference>
<dbReference type="SUPFAM" id="SSF52540">
    <property type="entry name" value="P-loop containing nucleoside triphosphate hydrolases"/>
    <property type="match status" value="1"/>
</dbReference>
<dbReference type="InterPro" id="IPR014001">
    <property type="entry name" value="Helicase_ATP-bd"/>
</dbReference>
<proteinExistence type="predicted"/>
<dbReference type="AlphaFoldDB" id="A0A063Y860"/>
<dbReference type="FunFam" id="3.40.50.300:FF:000794">
    <property type="entry name" value="ATP-dependent RNA helicase"/>
    <property type="match status" value="1"/>
</dbReference>
<dbReference type="InterPro" id="IPR001650">
    <property type="entry name" value="Helicase_C-like"/>
</dbReference>
<keyword evidence="4" id="KW-1185">Reference proteome</keyword>
<accession>A0A063Y860</accession>
<keyword evidence="3" id="KW-0067">ATP-binding</keyword>
<reference evidence="3 4" key="1">
    <citation type="journal article" date="2005" name="Int. J. Syst. Evol. Microbiol.">
        <title>Nitrincola lacisaponensis gen. nov., sp. nov., a novel alkaliphilic bacterium isolated from an alkaline, saline lake.</title>
        <authorList>
            <person name="Dimitriu P.A."/>
            <person name="Shukla S.K."/>
            <person name="Conradt J."/>
            <person name="Marquez M.C."/>
            <person name="Ventosa A."/>
            <person name="Maglia A."/>
            <person name="Peyton B.M."/>
            <person name="Pinkart H.C."/>
            <person name="Mormile M.R."/>
        </authorList>
    </citation>
    <scope>NUCLEOTIDE SEQUENCE [LARGE SCALE GENOMIC DNA]</scope>
    <source>
        <strain evidence="3 4">4CA</strain>
    </source>
</reference>
<dbReference type="PROSITE" id="PS51194">
    <property type="entry name" value="HELICASE_CTER"/>
    <property type="match status" value="1"/>
</dbReference>
<dbReference type="InterPro" id="IPR011332">
    <property type="entry name" value="Ribosomal_zn-bd"/>
</dbReference>
<dbReference type="Proteomes" id="UP000027318">
    <property type="component" value="Unassembled WGS sequence"/>
</dbReference>
<dbReference type="STRING" id="267850.ADINL_0186"/>
<protein>
    <submittedName>
        <fullName evidence="3">ATP-dependent RNA helicase YejH</fullName>
    </submittedName>
</protein>
<dbReference type="GO" id="GO:0006412">
    <property type="term" value="P:translation"/>
    <property type="evidence" value="ECO:0007669"/>
    <property type="project" value="InterPro"/>
</dbReference>
<dbReference type="InterPro" id="IPR027417">
    <property type="entry name" value="P-loop_NTPase"/>
</dbReference>
<dbReference type="GO" id="GO:0004386">
    <property type="term" value="F:helicase activity"/>
    <property type="evidence" value="ECO:0007669"/>
    <property type="project" value="UniProtKB-KW"/>
</dbReference>
<feature type="domain" description="Helicase C-terminal" evidence="2">
    <location>
        <begin position="240"/>
        <end position="386"/>
    </location>
</feature>
<evidence type="ECO:0000313" key="3">
    <source>
        <dbReference type="EMBL" id="KDE41305.1"/>
    </source>
</evidence>
<keyword evidence="3" id="KW-0378">Hydrolase</keyword>
<gene>
    <name evidence="3" type="ORF">ADINL_0186</name>
</gene>
<dbReference type="Pfam" id="PF04851">
    <property type="entry name" value="ResIII"/>
    <property type="match status" value="1"/>
</dbReference>
<dbReference type="GO" id="GO:0005829">
    <property type="term" value="C:cytosol"/>
    <property type="evidence" value="ECO:0007669"/>
    <property type="project" value="TreeGrafter"/>
</dbReference>
<comment type="caution">
    <text evidence="3">The sequence shown here is derived from an EMBL/GenBank/DDBJ whole genome shotgun (WGS) entry which is preliminary data.</text>
</comment>
<dbReference type="PANTHER" id="PTHR47396">
    <property type="entry name" value="TYPE I RESTRICTION ENZYME ECOKI R PROTEIN"/>
    <property type="match status" value="1"/>
</dbReference>
<dbReference type="InterPro" id="IPR050742">
    <property type="entry name" value="Helicase_Restrict-Modif_Enz"/>
</dbReference>
<evidence type="ECO:0000259" key="1">
    <source>
        <dbReference type="PROSITE" id="PS51192"/>
    </source>
</evidence>
<keyword evidence="3" id="KW-0547">Nucleotide-binding</keyword>
<dbReference type="InterPro" id="IPR006935">
    <property type="entry name" value="Helicase/UvrB_N"/>
</dbReference>
<dbReference type="GO" id="GO:0003677">
    <property type="term" value="F:DNA binding"/>
    <property type="evidence" value="ECO:0007669"/>
    <property type="project" value="InterPro"/>
</dbReference>
<dbReference type="PANTHER" id="PTHR47396:SF1">
    <property type="entry name" value="ATP-DEPENDENT HELICASE IRC3-RELATED"/>
    <property type="match status" value="1"/>
</dbReference>
<keyword evidence="3" id="KW-0347">Helicase</keyword>
<dbReference type="OrthoDB" id="9802848at2"/>
<dbReference type="GO" id="GO:0005524">
    <property type="term" value="F:ATP binding"/>
    <property type="evidence" value="ECO:0007669"/>
    <property type="project" value="InterPro"/>
</dbReference>
<sequence>MSTIRLRNYQQQAVAATLNHFRHSNESALIVLPTGAGKSLVIAELARLARHRLLVLTHVQELVEQNHAKYTALGMQAGLFSTGLGKHQTDYAVTFASIQSLASQTERFTQPFSLVIIDECHRVSLDENSQYQQVLQHLRHYNPSLKLLGLTATPYRLGQGWIYRRDYRGFVRETDQAIFEHCIYELPLSHLIREGYLTPPVCQDAAVHHYDFSRLEHPDDSSQAAAVNQLLRKYPRVTQAICEEVMTLAQTRRGIMLFAASVEHAEEILGYLPGTEAGLITGKTESQLRADTIQAFKQQKLRYLVNVSVLTTGFDAPHVDLIAILRPTRSISLYQQMAGRGLRLYPGKQDCLIIDYAANGFNLFTPEVGSPKPAADTEPVQVFCPDCGFANTFWGRTDDQGQVTEHFGRRCQGLVEQATQTEQCRYRFRFKECPACQHENDIAARRCEHCNKTLIDPDDLLKRALSLKDARILRCAGVTCEVDAHKLTLIYHDEEGDTLKESFDFTRPGQRQRFNQDFGRRLSPTPRCFTHAQEVLLYAGHLRHPDFVIARRQKHYWRIEEKLFDYQGRYRKAYELH</sequence>
<dbReference type="PATRIC" id="fig|267850.7.peg.183"/>
<feature type="domain" description="Helicase ATP-binding" evidence="1">
    <location>
        <begin position="19"/>
        <end position="172"/>
    </location>
</feature>
<dbReference type="Pfam" id="PF00271">
    <property type="entry name" value="Helicase_C"/>
    <property type="match status" value="1"/>
</dbReference>
<dbReference type="GO" id="GO:0016787">
    <property type="term" value="F:hydrolase activity"/>
    <property type="evidence" value="ECO:0007669"/>
    <property type="project" value="InterPro"/>
</dbReference>
<organism evidence="3 4">
    <name type="scientific">Nitrincola lacisaponensis</name>
    <dbReference type="NCBI Taxonomy" id="267850"/>
    <lineage>
        <taxon>Bacteria</taxon>
        <taxon>Pseudomonadati</taxon>
        <taxon>Pseudomonadota</taxon>
        <taxon>Gammaproteobacteria</taxon>
        <taxon>Oceanospirillales</taxon>
        <taxon>Oceanospirillaceae</taxon>
        <taxon>Nitrincola</taxon>
    </lineage>
</organism>